<keyword evidence="3" id="KW-0238">DNA-binding</keyword>
<dbReference type="FunFam" id="3.40.50.300:FF:000006">
    <property type="entry name" value="DNA-binding transcriptional regulator NtrC"/>
    <property type="match status" value="1"/>
</dbReference>
<keyword evidence="1" id="KW-0547">Nucleotide-binding</keyword>
<dbReference type="InterPro" id="IPR009057">
    <property type="entry name" value="Homeodomain-like_sf"/>
</dbReference>
<dbReference type="PANTHER" id="PTHR32071:SF117">
    <property type="entry name" value="PTS-DEPENDENT DIHYDROXYACETONE KINASE OPERON REGULATORY PROTEIN-RELATED"/>
    <property type="match status" value="1"/>
</dbReference>
<dbReference type="GO" id="GO:0003677">
    <property type="term" value="F:DNA binding"/>
    <property type="evidence" value="ECO:0007669"/>
    <property type="project" value="UniProtKB-KW"/>
</dbReference>
<evidence type="ECO:0000256" key="1">
    <source>
        <dbReference type="ARBA" id="ARBA00022741"/>
    </source>
</evidence>
<dbReference type="PROSITE" id="PS00676">
    <property type="entry name" value="SIGMA54_INTERACT_2"/>
    <property type="match status" value="1"/>
</dbReference>
<dbReference type="EMBL" id="MDAL01000018">
    <property type="protein sequence ID" value="PMN92267.1"/>
    <property type="molecule type" value="Genomic_DNA"/>
</dbReference>
<dbReference type="CDD" id="cd00009">
    <property type="entry name" value="AAA"/>
    <property type="match status" value="1"/>
</dbReference>
<dbReference type="GO" id="GO:0005524">
    <property type="term" value="F:ATP binding"/>
    <property type="evidence" value="ECO:0007669"/>
    <property type="project" value="UniProtKB-KW"/>
</dbReference>
<evidence type="ECO:0000256" key="2">
    <source>
        <dbReference type="ARBA" id="ARBA00022840"/>
    </source>
</evidence>
<proteinExistence type="predicted"/>
<dbReference type="InterPro" id="IPR003593">
    <property type="entry name" value="AAA+_ATPase"/>
</dbReference>
<dbReference type="SUPFAM" id="SSF52540">
    <property type="entry name" value="P-loop containing nucleoside triphosphate hydrolases"/>
    <property type="match status" value="1"/>
</dbReference>
<dbReference type="AlphaFoldDB" id="A0A2N7LAV5"/>
<evidence type="ECO:0000259" key="4">
    <source>
        <dbReference type="PROSITE" id="PS50045"/>
    </source>
</evidence>
<feature type="domain" description="Sigma-54 factor interaction" evidence="4">
    <location>
        <begin position="193"/>
        <end position="422"/>
    </location>
</feature>
<reference evidence="6" key="1">
    <citation type="submission" date="2016-07" db="EMBL/GenBank/DDBJ databases">
        <title>Nontailed viruses are major unrecognized killers of bacteria in the ocean.</title>
        <authorList>
            <person name="Kauffman K."/>
            <person name="Hussain F."/>
            <person name="Yang J."/>
            <person name="Arevalo P."/>
            <person name="Brown J."/>
            <person name="Cutler M."/>
            <person name="Kelly L."/>
            <person name="Polz M.F."/>
        </authorList>
    </citation>
    <scope>NUCLEOTIDE SEQUENCE [LARGE SCALE GENOMIC DNA]</scope>
    <source>
        <strain evidence="6">10N.261.45.A10</strain>
    </source>
</reference>
<keyword evidence="2" id="KW-0067">ATP-binding</keyword>
<dbReference type="Proteomes" id="UP000235387">
    <property type="component" value="Unassembled WGS sequence"/>
</dbReference>
<dbReference type="InterPro" id="IPR025662">
    <property type="entry name" value="Sigma_54_int_dom_ATP-bd_1"/>
</dbReference>
<dbReference type="PROSITE" id="PS50045">
    <property type="entry name" value="SIGMA54_INTERACT_4"/>
    <property type="match status" value="1"/>
</dbReference>
<sequence length="520" mass="57775">MSDWLSLAVSLTNTRDQSDLMSTFVNEIEESLGVSRAWVMFPSAQGRSLSVTQDGNTFEWKVDDFTHPFAHVLQSASPMLLDPSKLNYWLENDDFVALMSARKRGENVLIMPLPPGVKKVKAILMLTGPSSVLSQLLADKQWQQLCEIYINQSQMVAELGKEHRQISALSSSIAAIRRDEKKREKAYELKSVLIGESSPMQKMRDKVVTAAQSLLNVLVCGDTGTGKELVARAVHELSDRRTKPFVAINCAAIPDTLLESELFGHVKGAFSGADRAKSGLLLDADGGTLFLDEIGDMPLSLQAKLLRVLETRSFRPVGGSQEINVDFRLVAATHVALPTRVEQGEFRRDLYYRLNQFPILVPSLVERLEDIPELSRHFIAEYNTRSGVNIAGLRYAALDLLNRHAFQGNVRELRNLIEYGCAVTASDEEILPAALNERLNEQPEFNMTGALASNDDVVTDSYIGVDLSNIDNLKNAVQDFEVNVIRSRLTVFDGDRTKAAESLGLPKRTLAHKCLKMEID</sequence>
<organism evidence="5 6">
    <name type="scientific">Enterovibrio norvegicus</name>
    <dbReference type="NCBI Taxonomy" id="188144"/>
    <lineage>
        <taxon>Bacteria</taxon>
        <taxon>Pseudomonadati</taxon>
        <taxon>Pseudomonadota</taxon>
        <taxon>Gammaproteobacteria</taxon>
        <taxon>Vibrionales</taxon>
        <taxon>Vibrionaceae</taxon>
        <taxon>Enterovibrio</taxon>
    </lineage>
</organism>
<dbReference type="GO" id="GO:0006355">
    <property type="term" value="P:regulation of DNA-templated transcription"/>
    <property type="evidence" value="ECO:0007669"/>
    <property type="project" value="InterPro"/>
</dbReference>
<evidence type="ECO:0000256" key="3">
    <source>
        <dbReference type="ARBA" id="ARBA00023125"/>
    </source>
</evidence>
<dbReference type="InterPro" id="IPR025943">
    <property type="entry name" value="Sigma_54_int_dom_ATP-bd_2"/>
</dbReference>
<dbReference type="PROSITE" id="PS00675">
    <property type="entry name" value="SIGMA54_INTERACT_1"/>
    <property type="match status" value="1"/>
</dbReference>
<dbReference type="Pfam" id="PF25601">
    <property type="entry name" value="AAA_lid_14"/>
    <property type="match status" value="1"/>
</dbReference>
<dbReference type="Pfam" id="PF00158">
    <property type="entry name" value="Sigma54_activat"/>
    <property type="match status" value="1"/>
</dbReference>
<dbReference type="SMART" id="SM00382">
    <property type="entry name" value="AAA"/>
    <property type="match status" value="1"/>
</dbReference>
<dbReference type="SUPFAM" id="SSF46689">
    <property type="entry name" value="Homeodomain-like"/>
    <property type="match status" value="1"/>
</dbReference>
<dbReference type="Gene3D" id="3.40.50.300">
    <property type="entry name" value="P-loop containing nucleotide triphosphate hydrolases"/>
    <property type="match status" value="1"/>
</dbReference>
<name>A0A2N7LAV5_9GAMM</name>
<gene>
    <name evidence="5" type="ORF">BCT23_14855</name>
</gene>
<dbReference type="PANTHER" id="PTHR32071">
    <property type="entry name" value="TRANSCRIPTIONAL REGULATORY PROTEIN"/>
    <property type="match status" value="1"/>
</dbReference>
<dbReference type="InterPro" id="IPR058031">
    <property type="entry name" value="AAA_lid_NorR"/>
</dbReference>
<protein>
    <submittedName>
        <fullName evidence="5">Fis family transcriptional regulator</fullName>
    </submittedName>
</protein>
<dbReference type="RefSeq" id="WP_102390786.1">
    <property type="nucleotide sequence ID" value="NZ_MDAL01000018.1"/>
</dbReference>
<comment type="caution">
    <text evidence="5">The sequence shown here is derived from an EMBL/GenBank/DDBJ whole genome shotgun (WGS) entry which is preliminary data.</text>
</comment>
<accession>A0A2N7LAV5</accession>
<dbReference type="Gene3D" id="1.10.8.60">
    <property type="match status" value="1"/>
</dbReference>
<evidence type="ECO:0000313" key="6">
    <source>
        <dbReference type="Proteomes" id="UP000235387"/>
    </source>
</evidence>
<dbReference type="Gene3D" id="1.10.10.60">
    <property type="entry name" value="Homeodomain-like"/>
    <property type="match status" value="1"/>
</dbReference>
<dbReference type="InterPro" id="IPR002078">
    <property type="entry name" value="Sigma_54_int"/>
</dbReference>
<evidence type="ECO:0000313" key="5">
    <source>
        <dbReference type="EMBL" id="PMN92267.1"/>
    </source>
</evidence>
<dbReference type="InterPro" id="IPR027417">
    <property type="entry name" value="P-loop_NTPase"/>
</dbReference>